<evidence type="ECO:0000313" key="2">
    <source>
        <dbReference type="Proteomes" id="UP001324270"/>
    </source>
</evidence>
<name>A0ABU5YD09_9FLAO</name>
<dbReference type="RefSeq" id="WP_323979663.1">
    <property type="nucleotide sequence ID" value="NZ_JAYKBV010000011.1"/>
</dbReference>
<accession>A0ABU5YD09</accession>
<organism evidence="1 2">
    <name type="scientific">Capnocytophaga gingivalis</name>
    <dbReference type="NCBI Taxonomy" id="1017"/>
    <lineage>
        <taxon>Bacteria</taxon>
        <taxon>Pseudomonadati</taxon>
        <taxon>Bacteroidota</taxon>
        <taxon>Flavobacteriia</taxon>
        <taxon>Flavobacteriales</taxon>
        <taxon>Flavobacteriaceae</taxon>
        <taxon>Capnocytophaga</taxon>
    </lineage>
</organism>
<sequence length="78" mass="8763">MNTGTVVQLPKDASIEDTILEAQGIEVLQETPLPSERLPQTVLDSIRKGTEQAERALVFDDAIVDQEAENIIMQWERK</sequence>
<gene>
    <name evidence="1" type="ORF">VJJ49_09050</name>
</gene>
<keyword evidence="2" id="KW-1185">Reference proteome</keyword>
<dbReference type="EMBL" id="JAYKBV010000011">
    <property type="protein sequence ID" value="MEB3040829.1"/>
    <property type="molecule type" value="Genomic_DNA"/>
</dbReference>
<reference evidence="1 2" key="1">
    <citation type="submission" date="2023-12" db="EMBL/GenBank/DDBJ databases">
        <title>Genomic sequences of Capnocytophaga and Parvimonas strains.</title>
        <authorList>
            <person name="Watt R.M."/>
            <person name="Wang M."/>
            <person name="Yang T."/>
            <person name="Tong W.M."/>
        </authorList>
    </citation>
    <scope>NUCLEOTIDE SEQUENCE [LARGE SCALE GENOMIC DNA]</scope>
    <source>
        <strain evidence="1 2">CCUG 13156</strain>
    </source>
</reference>
<protein>
    <submittedName>
        <fullName evidence="1">Uncharacterized protein</fullName>
    </submittedName>
</protein>
<proteinExistence type="predicted"/>
<evidence type="ECO:0000313" key="1">
    <source>
        <dbReference type="EMBL" id="MEB3040829.1"/>
    </source>
</evidence>
<dbReference type="Proteomes" id="UP001324270">
    <property type="component" value="Unassembled WGS sequence"/>
</dbReference>
<comment type="caution">
    <text evidence="1">The sequence shown here is derived from an EMBL/GenBank/DDBJ whole genome shotgun (WGS) entry which is preliminary data.</text>
</comment>